<dbReference type="InterPro" id="IPR050351">
    <property type="entry name" value="BphY/WalK/GraS-like"/>
</dbReference>
<organism evidence="14 15">
    <name type="scientific">Faecalibacterium prausnitzii</name>
    <dbReference type="NCBI Taxonomy" id="853"/>
    <lineage>
        <taxon>Bacteria</taxon>
        <taxon>Bacillati</taxon>
        <taxon>Bacillota</taxon>
        <taxon>Clostridia</taxon>
        <taxon>Eubacteriales</taxon>
        <taxon>Oscillospiraceae</taxon>
        <taxon>Faecalibacterium</taxon>
    </lineage>
</organism>
<proteinExistence type="predicted"/>
<dbReference type="GO" id="GO:0005886">
    <property type="term" value="C:plasma membrane"/>
    <property type="evidence" value="ECO:0007669"/>
    <property type="project" value="UniProtKB-SubCell"/>
</dbReference>
<comment type="catalytic activity">
    <reaction evidence="1">
        <text>ATP + protein L-histidine = ADP + protein N-phospho-L-histidine.</text>
        <dbReference type="EC" id="2.7.13.3"/>
    </reaction>
</comment>
<keyword evidence="7 12" id="KW-0812">Transmembrane</keyword>
<dbReference type="PRINTS" id="PR00344">
    <property type="entry name" value="BCTRLSENSOR"/>
</dbReference>
<evidence type="ECO:0000259" key="13">
    <source>
        <dbReference type="PROSITE" id="PS50109"/>
    </source>
</evidence>
<evidence type="ECO:0000256" key="11">
    <source>
        <dbReference type="ARBA" id="ARBA00023136"/>
    </source>
</evidence>
<keyword evidence="5" id="KW-0597">Phosphoprotein</keyword>
<feature type="transmembrane region" description="Helical" evidence="12">
    <location>
        <begin position="37"/>
        <end position="58"/>
    </location>
</feature>
<dbReference type="PANTHER" id="PTHR45453:SF2">
    <property type="entry name" value="HISTIDINE KINASE"/>
    <property type="match status" value="1"/>
</dbReference>
<dbReference type="InterPro" id="IPR005467">
    <property type="entry name" value="His_kinase_dom"/>
</dbReference>
<dbReference type="SMART" id="SM00387">
    <property type="entry name" value="HATPase_c"/>
    <property type="match status" value="1"/>
</dbReference>
<evidence type="ECO:0000256" key="10">
    <source>
        <dbReference type="ARBA" id="ARBA00023012"/>
    </source>
</evidence>
<dbReference type="InterPro" id="IPR003594">
    <property type="entry name" value="HATPase_dom"/>
</dbReference>
<keyword evidence="10" id="KW-0902">Two-component regulatory system</keyword>
<evidence type="ECO:0000256" key="6">
    <source>
        <dbReference type="ARBA" id="ARBA00022679"/>
    </source>
</evidence>
<dbReference type="GO" id="GO:0016036">
    <property type="term" value="P:cellular response to phosphate starvation"/>
    <property type="evidence" value="ECO:0007669"/>
    <property type="project" value="TreeGrafter"/>
</dbReference>
<keyword evidence="8 14" id="KW-0418">Kinase</keyword>
<comment type="caution">
    <text evidence="14">The sequence shown here is derived from an EMBL/GenBank/DDBJ whole genome shotgun (WGS) entry which is preliminary data.</text>
</comment>
<sequence length="338" mass="38246">MKLSEYLLDRIFSLICMLVAALVLLALLWLIETPAVFILFAEVILLAAYSTALLYDFFRKQSFYNLLQKMTEQLDIKTLLGELMVLPHFLEGQILVDVLRCCNKYQNDQLACAEQENREYREYLDSWVHEIKTPITSARLIVENEKNPTTLRIDDELRKIDAYVEQVLYYARSTDVEKDFKVEKTTLQALVYAALKTYSKPLIQVGGKPVLKELDIPVAADSKSCTFVIGQILSNAIKYRKDNLQVEFSARAEKNTVSLFISDNGIGVSAADLPRVFDKGFTGENGRRYSKSTGIGLYLSQRLCRKMNISLSISSVPGQGTTVTMVFPTERYLQAAGL</sequence>
<dbReference type="SUPFAM" id="SSF47384">
    <property type="entry name" value="Homodimeric domain of signal transducing histidine kinase"/>
    <property type="match status" value="1"/>
</dbReference>
<dbReference type="RefSeq" id="WP_097784656.1">
    <property type="nucleotide sequence ID" value="NZ_NMTW01000007.1"/>
</dbReference>
<dbReference type="SMART" id="SM00388">
    <property type="entry name" value="HisKA"/>
    <property type="match status" value="1"/>
</dbReference>
<dbReference type="GO" id="GO:0000155">
    <property type="term" value="F:phosphorelay sensor kinase activity"/>
    <property type="evidence" value="ECO:0007669"/>
    <property type="project" value="InterPro"/>
</dbReference>
<dbReference type="Gene3D" id="3.30.565.10">
    <property type="entry name" value="Histidine kinase-like ATPase, C-terminal domain"/>
    <property type="match status" value="1"/>
</dbReference>
<evidence type="ECO:0000256" key="4">
    <source>
        <dbReference type="ARBA" id="ARBA00022475"/>
    </source>
</evidence>
<dbReference type="InterPro" id="IPR004358">
    <property type="entry name" value="Sig_transdc_His_kin-like_C"/>
</dbReference>
<evidence type="ECO:0000256" key="7">
    <source>
        <dbReference type="ARBA" id="ARBA00022692"/>
    </source>
</evidence>
<dbReference type="AlphaFoldDB" id="A0A2A7ACF8"/>
<dbReference type="Proteomes" id="UP000220157">
    <property type="component" value="Unassembled WGS sequence"/>
</dbReference>
<dbReference type="GO" id="GO:0004721">
    <property type="term" value="F:phosphoprotein phosphatase activity"/>
    <property type="evidence" value="ECO:0007669"/>
    <property type="project" value="TreeGrafter"/>
</dbReference>
<dbReference type="InterPro" id="IPR036890">
    <property type="entry name" value="HATPase_C_sf"/>
</dbReference>
<feature type="domain" description="Histidine kinase" evidence="13">
    <location>
        <begin position="126"/>
        <end position="331"/>
    </location>
</feature>
<feature type="transmembrane region" description="Helical" evidence="12">
    <location>
        <begin position="12"/>
        <end position="31"/>
    </location>
</feature>
<dbReference type="CDD" id="cd00082">
    <property type="entry name" value="HisKA"/>
    <property type="match status" value="1"/>
</dbReference>
<evidence type="ECO:0000313" key="15">
    <source>
        <dbReference type="Proteomes" id="UP000220157"/>
    </source>
</evidence>
<name>A0A2A7ACF8_9FIRM</name>
<dbReference type="InterPro" id="IPR036097">
    <property type="entry name" value="HisK_dim/P_sf"/>
</dbReference>
<dbReference type="EC" id="2.7.13.3" evidence="3"/>
<gene>
    <name evidence="14" type="ORF">CGS56_00135</name>
</gene>
<dbReference type="PANTHER" id="PTHR45453">
    <property type="entry name" value="PHOSPHATE REGULON SENSOR PROTEIN PHOR"/>
    <property type="match status" value="1"/>
</dbReference>
<keyword evidence="9 12" id="KW-1133">Transmembrane helix</keyword>
<evidence type="ECO:0000256" key="1">
    <source>
        <dbReference type="ARBA" id="ARBA00000085"/>
    </source>
</evidence>
<protein>
    <recommendedName>
        <fullName evidence="3">histidine kinase</fullName>
        <ecNumber evidence="3">2.7.13.3</ecNumber>
    </recommendedName>
</protein>
<comment type="subcellular location">
    <subcellularLocation>
        <location evidence="2">Cell membrane</location>
        <topology evidence="2">Multi-pass membrane protein</topology>
    </subcellularLocation>
</comment>
<keyword evidence="4" id="KW-1003">Cell membrane</keyword>
<reference evidence="14 15" key="1">
    <citation type="journal article" date="2017" name="Front. Microbiol.">
        <title>New Insights into the Diversity of the Genus Faecalibacterium.</title>
        <authorList>
            <person name="Benevides L."/>
            <person name="Burman S."/>
            <person name="Martin R."/>
            <person name="Robert V."/>
            <person name="Thomas M."/>
            <person name="Miquel S."/>
            <person name="Chain F."/>
            <person name="Sokol H."/>
            <person name="Bermudez-Humaran L.G."/>
            <person name="Morrison M."/>
            <person name="Langella P."/>
            <person name="Azevedo V.A."/>
            <person name="Chatel J.M."/>
            <person name="Soares S."/>
        </authorList>
    </citation>
    <scope>NUCLEOTIDE SEQUENCE [LARGE SCALE GENOMIC DNA]</scope>
    <source>
        <strain evidence="14 15">CNCM I 4573</strain>
    </source>
</reference>
<dbReference type="SUPFAM" id="SSF55874">
    <property type="entry name" value="ATPase domain of HSP90 chaperone/DNA topoisomerase II/histidine kinase"/>
    <property type="match status" value="1"/>
</dbReference>
<keyword evidence="11 12" id="KW-0472">Membrane</keyword>
<evidence type="ECO:0000256" key="8">
    <source>
        <dbReference type="ARBA" id="ARBA00022777"/>
    </source>
</evidence>
<evidence type="ECO:0000256" key="9">
    <source>
        <dbReference type="ARBA" id="ARBA00022989"/>
    </source>
</evidence>
<evidence type="ECO:0000313" key="14">
    <source>
        <dbReference type="EMBL" id="PDX76840.1"/>
    </source>
</evidence>
<dbReference type="Pfam" id="PF02518">
    <property type="entry name" value="HATPase_c"/>
    <property type="match status" value="1"/>
</dbReference>
<evidence type="ECO:0000256" key="5">
    <source>
        <dbReference type="ARBA" id="ARBA00022553"/>
    </source>
</evidence>
<evidence type="ECO:0000256" key="12">
    <source>
        <dbReference type="SAM" id="Phobius"/>
    </source>
</evidence>
<keyword evidence="6" id="KW-0808">Transferase</keyword>
<accession>A0A2A7ACF8</accession>
<dbReference type="InterPro" id="IPR003661">
    <property type="entry name" value="HisK_dim/P_dom"/>
</dbReference>
<evidence type="ECO:0000256" key="3">
    <source>
        <dbReference type="ARBA" id="ARBA00012438"/>
    </source>
</evidence>
<dbReference type="EMBL" id="NMTW01000007">
    <property type="protein sequence ID" value="PDX76840.1"/>
    <property type="molecule type" value="Genomic_DNA"/>
</dbReference>
<dbReference type="PROSITE" id="PS50109">
    <property type="entry name" value="HIS_KIN"/>
    <property type="match status" value="1"/>
</dbReference>
<evidence type="ECO:0000256" key="2">
    <source>
        <dbReference type="ARBA" id="ARBA00004651"/>
    </source>
</evidence>